<keyword evidence="2" id="KW-1133">Transmembrane helix</keyword>
<dbReference type="Proteomes" id="UP000064967">
    <property type="component" value="Chromosome"/>
</dbReference>
<keyword evidence="4" id="KW-1185">Reference proteome</keyword>
<gene>
    <name evidence="3" type="ORF">AKJ09_00572</name>
</gene>
<reference evidence="3 4" key="1">
    <citation type="submission" date="2015-08" db="EMBL/GenBank/DDBJ databases">
        <authorList>
            <person name="Babu N.S."/>
            <person name="Beckwith C.J."/>
            <person name="Beseler K.G."/>
            <person name="Brison A."/>
            <person name="Carone J.V."/>
            <person name="Caskin T.P."/>
            <person name="Diamond M."/>
            <person name="Durham M.E."/>
            <person name="Foxe J.M."/>
            <person name="Go M."/>
            <person name="Henderson B.A."/>
            <person name="Jones I.B."/>
            <person name="McGettigan J.A."/>
            <person name="Micheletti S.J."/>
            <person name="Nasrallah M.E."/>
            <person name="Ortiz D."/>
            <person name="Piller C.R."/>
            <person name="Privatt S.R."/>
            <person name="Schneider S.L."/>
            <person name="Sharp S."/>
            <person name="Smith T.C."/>
            <person name="Stanton J.D."/>
            <person name="Ullery H.E."/>
            <person name="Wilson R.J."/>
            <person name="Serrano M.G."/>
            <person name="Buck G."/>
            <person name="Lee V."/>
            <person name="Wang Y."/>
            <person name="Carvalho R."/>
            <person name="Voegtly L."/>
            <person name="Shi R."/>
            <person name="Duckworth R."/>
            <person name="Johnson A."/>
            <person name="Loviza R."/>
            <person name="Walstead R."/>
            <person name="Shah Z."/>
            <person name="Kiflezghi M."/>
            <person name="Wade K."/>
            <person name="Ball S.L."/>
            <person name="Bradley K.W."/>
            <person name="Asai D.J."/>
            <person name="Bowman C.A."/>
            <person name="Russell D.A."/>
            <person name="Pope W.H."/>
            <person name="Jacobs-Sera D."/>
            <person name="Hendrix R.W."/>
            <person name="Hatfull G.F."/>
        </authorList>
    </citation>
    <scope>NUCLEOTIDE SEQUENCE [LARGE SCALE GENOMIC DNA]</scope>
    <source>
        <strain evidence="3 4">DSM 27648</strain>
    </source>
</reference>
<proteinExistence type="predicted"/>
<evidence type="ECO:0000256" key="1">
    <source>
        <dbReference type="SAM" id="MobiDB-lite"/>
    </source>
</evidence>
<feature type="region of interest" description="Disordered" evidence="1">
    <location>
        <begin position="1"/>
        <end position="23"/>
    </location>
</feature>
<dbReference type="EMBL" id="CP012333">
    <property type="protein sequence ID" value="AKU93908.1"/>
    <property type="molecule type" value="Genomic_DNA"/>
</dbReference>
<evidence type="ECO:0000313" key="4">
    <source>
        <dbReference type="Proteomes" id="UP000064967"/>
    </source>
</evidence>
<evidence type="ECO:0000313" key="3">
    <source>
        <dbReference type="EMBL" id="AKU93908.1"/>
    </source>
</evidence>
<name>A0A0K1PK40_9BACT</name>
<accession>A0A0K1PK40</accession>
<dbReference type="STRING" id="1391654.AKJ09_00572"/>
<dbReference type="AlphaFoldDB" id="A0A0K1PK40"/>
<feature type="transmembrane region" description="Helical" evidence="2">
    <location>
        <begin position="39"/>
        <end position="60"/>
    </location>
</feature>
<dbReference type="RefSeq" id="WP_146645585.1">
    <property type="nucleotide sequence ID" value="NZ_CP012333.1"/>
</dbReference>
<organism evidence="3 4">
    <name type="scientific">Labilithrix luteola</name>
    <dbReference type="NCBI Taxonomy" id="1391654"/>
    <lineage>
        <taxon>Bacteria</taxon>
        <taxon>Pseudomonadati</taxon>
        <taxon>Myxococcota</taxon>
        <taxon>Polyangia</taxon>
        <taxon>Polyangiales</taxon>
        <taxon>Labilitrichaceae</taxon>
        <taxon>Labilithrix</taxon>
    </lineage>
</organism>
<sequence>MTTNLTDAEASLSEAGVNPPEGLQETAFDSNLGCHVSHVSGGALAPVLMLLAFIVALKAARRSP</sequence>
<keyword evidence="2" id="KW-0812">Transmembrane</keyword>
<keyword evidence="2" id="KW-0472">Membrane</keyword>
<protein>
    <submittedName>
        <fullName evidence="3">Uncharacterized protein</fullName>
    </submittedName>
</protein>
<dbReference type="KEGG" id="llu:AKJ09_00572"/>
<evidence type="ECO:0000256" key="2">
    <source>
        <dbReference type="SAM" id="Phobius"/>
    </source>
</evidence>